<dbReference type="Proteomes" id="UP000653797">
    <property type="component" value="Unassembled WGS sequence"/>
</dbReference>
<sequence>MKQVVKKPTLQDQQVADEPLLSSTEEVPEKESEKTARKDHLRFLVEQAQELNLGYE</sequence>
<dbReference type="AlphaFoldDB" id="A0A927B7J2"/>
<organism evidence="2 3">
    <name type="scientific">Spirosoma validum</name>
    <dbReference type="NCBI Taxonomy" id="2771355"/>
    <lineage>
        <taxon>Bacteria</taxon>
        <taxon>Pseudomonadati</taxon>
        <taxon>Bacteroidota</taxon>
        <taxon>Cytophagia</taxon>
        <taxon>Cytophagales</taxon>
        <taxon>Cytophagaceae</taxon>
        <taxon>Spirosoma</taxon>
    </lineage>
</organism>
<evidence type="ECO:0000313" key="2">
    <source>
        <dbReference type="EMBL" id="MBD2756647.1"/>
    </source>
</evidence>
<evidence type="ECO:0000256" key="1">
    <source>
        <dbReference type="SAM" id="MobiDB-lite"/>
    </source>
</evidence>
<proteinExistence type="predicted"/>
<evidence type="ECO:0000313" key="3">
    <source>
        <dbReference type="Proteomes" id="UP000653797"/>
    </source>
</evidence>
<feature type="compositionally biased region" description="Basic and acidic residues" evidence="1">
    <location>
        <begin position="27"/>
        <end position="38"/>
    </location>
</feature>
<dbReference type="EMBL" id="JACXAA010000013">
    <property type="protein sequence ID" value="MBD2756647.1"/>
    <property type="molecule type" value="Genomic_DNA"/>
</dbReference>
<dbReference type="RefSeq" id="WP_191042266.1">
    <property type="nucleotide sequence ID" value="NZ_JACXAA010000013.1"/>
</dbReference>
<protein>
    <submittedName>
        <fullName evidence="2">Uncharacterized protein</fullName>
    </submittedName>
</protein>
<gene>
    <name evidence="2" type="ORF">IC230_27440</name>
</gene>
<keyword evidence="3" id="KW-1185">Reference proteome</keyword>
<reference evidence="2" key="1">
    <citation type="submission" date="2020-09" db="EMBL/GenBank/DDBJ databases">
        <authorList>
            <person name="Kim M.K."/>
        </authorList>
    </citation>
    <scope>NUCLEOTIDE SEQUENCE</scope>
    <source>
        <strain evidence="2">BT704</strain>
    </source>
</reference>
<comment type="caution">
    <text evidence="2">The sequence shown here is derived from an EMBL/GenBank/DDBJ whole genome shotgun (WGS) entry which is preliminary data.</text>
</comment>
<name>A0A927B7J2_9BACT</name>
<accession>A0A927B7J2</accession>
<feature type="region of interest" description="Disordered" evidence="1">
    <location>
        <begin position="1"/>
        <end position="38"/>
    </location>
</feature>